<dbReference type="GO" id="GO:0048487">
    <property type="term" value="F:beta-tubulin binding"/>
    <property type="evidence" value="ECO:0007669"/>
    <property type="project" value="InterPro"/>
</dbReference>
<organism evidence="2 3">
    <name type="scientific">Neocallimastix californiae</name>
    <dbReference type="NCBI Taxonomy" id="1754190"/>
    <lineage>
        <taxon>Eukaryota</taxon>
        <taxon>Fungi</taxon>
        <taxon>Fungi incertae sedis</taxon>
        <taxon>Chytridiomycota</taxon>
        <taxon>Chytridiomycota incertae sedis</taxon>
        <taxon>Neocallimastigomycetes</taxon>
        <taxon>Neocallimastigales</taxon>
        <taxon>Neocallimastigaceae</taxon>
        <taxon>Neocallimastix</taxon>
    </lineage>
</organism>
<dbReference type="PANTHER" id="PTHR31432">
    <property type="entry name" value="INTRAFLAGELLAR TRANSPORT PROTEIN 74 HOMOLOG"/>
    <property type="match status" value="1"/>
</dbReference>
<keyword evidence="1" id="KW-0175">Coiled coil</keyword>
<dbReference type="OrthoDB" id="444379at2759"/>
<dbReference type="Proteomes" id="UP000193920">
    <property type="component" value="Unassembled WGS sequence"/>
</dbReference>
<reference evidence="2 3" key="1">
    <citation type="submission" date="2016-08" db="EMBL/GenBank/DDBJ databases">
        <title>A Parts List for Fungal Cellulosomes Revealed by Comparative Genomics.</title>
        <authorList>
            <consortium name="DOE Joint Genome Institute"/>
            <person name="Haitjema C.H."/>
            <person name="Gilmore S.P."/>
            <person name="Henske J.K."/>
            <person name="Solomon K.V."/>
            <person name="De Groot R."/>
            <person name="Kuo A."/>
            <person name="Mondo S.J."/>
            <person name="Salamov A.A."/>
            <person name="Labutti K."/>
            <person name="Zhao Z."/>
            <person name="Chiniquy J."/>
            <person name="Barry K."/>
            <person name="Brewer H.M."/>
            <person name="Purvine S.O."/>
            <person name="Wright A.T."/>
            <person name="Boxma B."/>
            <person name="Van Alen T."/>
            <person name="Hackstein J.H."/>
            <person name="Baker S.E."/>
            <person name="Grigoriev I.V."/>
            <person name="O'Malley M.A."/>
        </authorList>
    </citation>
    <scope>NUCLEOTIDE SEQUENCE [LARGE SCALE GENOMIC DNA]</scope>
    <source>
        <strain evidence="2 3">G1</strain>
    </source>
</reference>
<evidence type="ECO:0000256" key="1">
    <source>
        <dbReference type="SAM" id="Coils"/>
    </source>
</evidence>
<feature type="coiled-coil region" evidence="1">
    <location>
        <begin position="388"/>
        <end position="457"/>
    </location>
</feature>
<name>A0A1Y2F6Z8_9FUNG</name>
<proteinExistence type="predicted"/>
<dbReference type="PANTHER" id="PTHR31432:SF0">
    <property type="entry name" value="INTRAFLAGELLAR TRANSPORT PROTEIN 74 HOMOLOG"/>
    <property type="match status" value="1"/>
</dbReference>
<protein>
    <submittedName>
        <fullName evidence="2">Uncharacterized protein</fullName>
    </submittedName>
</protein>
<dbReference type="EMBL" id="MCOG01000014">
    <property type="protein sequence ID" value="ORY79663.1"/>
    <property type="molecule type" value="Genomic_DNA"/>
</dbReference>
<dbReference type="Gene3D" id="1.10.287.1490">
    <property type="match status" value="1"/>
</dbReference>
<dbReference type="GO" id="GO:0035735">
    <property type="term" value="P:intraciliary transport involved in cilium assembly"/>
    <property type="evidence" value="ECO:0007669"/>
    <property type="project" value="TreeGrafter"/>
</dbReference>
<dbReference type="STRING" id="1754190.A0A1Y2F6Z8"/>
<gene>
    <name evidence="2" type="ORF">LY90DRAFT_500684</name>
</gene>
<evidence type="ECO:0000313" key="3">
    <source>
        <dbReference type="Proteomes" id="UP000193920"/>
    </source>
</evidence>
<dbReference type="InterPro" id="IPR029602">
    <property type="entry name" value="IFT74"/>
</dbReference>
<dbReference type="AlphaFoldDB" id="A0A1Y2F6Z8"/>
<dbReference type="GO" id="GO:0005929">
    <property type="term" value="C:cilium"/>
    <property type="evidence" value="ECO:0007669"/>
    <property type="project" value="TreeGrafter"/>
</dbReference>
<accession>A0A1Y2F6Z8</accession>
<feature type="coiled-coil region" evidence="1">
    <location>
        <begin position="69"/>
        <end position="319"/>
    </location>
</feature>
<keyword evidence="3" id="KW-1185">Reference proteome</keyword>
<comment type="caution">
    <text evidence="2">The sequence shown here is derived from an EMBL/GenBank/DDBJ whole genome shotgun (WGS) entry which is preliminary data.</text>
</comment>
<dbReference type="GO" id="GO:0030992">
    <property type="term" value="C:intraciliary transport particle B"/>
    <property type="evidence" value="ECO:0007669"/>
    <property type="project" value="InterPro"/>
</dbReference>
<evidence type="ECO:0000313" key="2">
    <source>
        <dbReference type="EMBL" id="ORY79663.1"/>
    </source>
</evidence>
<sequence length="548" mass="64524">MYMKLIAWGNIRGTTGVPPQTGRLGARPTTKMGLGFQVVDRPMTQQGLGGIKGSNQVRGRMIQDRTFFMSELRHKVSLVTNEINKLNNEINVIEKENENYDAFEKKVDQSANELRELQGQLGDLNTLVDKLNVDTDLEDIERLYNQIKVKNQRENNILNDVFTQRQQKENQIRDIEKKIEEERKLAEEQLKKLDSDKLNQYYEFKEQNAQYIAEIQQKEQIINELTDKEKNLRENLEKNPIKLRAYENFVKINELKEKKESLEEDISSIESKNGPEEREHLLQKVKEDNVEISGMERKITELEEQIFKCKERLSQLDMDMDHHQGEKNSKYEELLKRDKDMQAFIDSFDTKKNEIVEKSTQYQTQIVDSLEKLSSLSKRDMPSYPGGLKELKEDLQFKEKEMKNSENTADALIIERNQRLQDLEKVNQLESKLNFELTSLKNKIEKLNEDMEKIKNIDELKKLTEEQRKKNKADRQGLREFRDSLKQVVTGLSTIYDGKKAQLQENETFVQLGAFEQKLRYQESNNFHLKELHYRGTFDNSFLLSIKH</sequence>